<feature type="domain" description="Recombinase" evidence="1">
    <location>
        <begin position="200"/>
        <end position="334"/>
    </location>
</feature>
<comment type="caution">
    <text evidence="2">The sequence shown here is derived from an EMBL/GenBank/DDBJ whole genome shotgun (WGS) entry which is preliminary data.</text>
</comment>
<accession>A0A0G0WLS9</accession>
<dbReference type="PROSITE" id="PS51737">
    <property type="entry name" value="RECOMBINASE_DNA_BIND"/>
    <property type="match status" value="1"/>
</dbReference>
<name>A0A0G0WLS9_9BACT</name>
<dbReference type="InterPro" id="IPR011109">
    <property type="entry name" value="DNA_bind_recombinase_dom"/>
</dbReference>
<dbReference type="InterPro" id="IPR006119">
    <property type="entry name" value="Resolv_N"/>
</dbReference>
<dbReference type="SUPFAM" id="SSF53041">
    <property type="entry name" value="Resolvase-like"/>
    <property type="match status" value="1"/>
</dbReference>
<evidence type="ECO:0000313" key="2">
    <source>
        <dbReference type="EMBL" id="KKS13750.1"/>
    </source>
</evidence>
<dbReference type="InterPro" id="IPR050639">
    <property type="entry name" value="SSR_resolvase"/>
</dbReference>
<dbReference type="InterPro" id="IPR036162">
    <property type="entry name" value="Resolvase-like_N_sf"/>
</dbReference>
<dbReference type="EMBL" id="LCBN01000018">
    <property type="protein sequence ID" value="KKS13750.1"/>
    <property type="molecule type" value="Genomic_DNA"/>
</dbReference>
<dbReference type="PANTHER" id="PTHR30461:SF23">
    <property type="entry name" value="DNA RECOMBINASE-RELATED"/>
    <property type="match status" value="1"/>
</dbReference>
<dbReference type="Gene3D" id="3.40.50.1390">
    <property type="entry name" value="Resolvase, N-terminal catalytic domain"/>
    <property type="match status" value="1"/>
</dbReference>
<dbReference type="Pfam" id="PF07508">
    <property type="entry name" value="Recombinase"/>
    <property type="match status" value="1"/>
</dbReference>
<protein>
    <submittedName>
        <fullName evidence="2">Resolvase family site-specific recombinase</fullName>
    </submittedName>
</protein>
<dbReference type="PANTHER" id="PTHR30461">
    <property type="entry name" value="DNA-INVERTASE FROM LAMBDOID PROPHAGE"/>
    <property type="match status" value="1"/>
</dbReference>
<dbReference type="Gene3D" id="3.90.1750.20">
    <property type="entry name" value="Putative Large Serine Recombinase, Chain B, Domain 2"/>
    <property type="match status" value="1"/>
</dbReference>
<dbReference type="Proteomes" id="UP000034753">
    <property type="component" value="Unassembled WGS sequence"/>
</dbReference>
<organism evidence="2 3">
    <name type="scientific">Candidatus Daviesbacteria bacterium GW2011_GWB1_41_5</name>
    <dbReference type="NCBI Taxonomy" id="1618429"/>
    <lineage>
        <taxon>Bacteria</taxon>
        <taxon>Candidatus Daviesiibacteriota</taxon>
    </lineage>
</organism>
<reference evidence="2 3" key="1">
    <citation type="journal article" date="2015" name="Nature">
        <title>rRNA introns, odd ribosomes, and small enigmatic genomes across a large radiation of phyla.</title>
        <authorList>
            <person name="Brown C.T."/>
            <person name="Hug L.A."/>
            <person name="Thomas B.C."/>
            <person name="Sharon I."/>
            <person name="Castelle C.J."/>
            <person name="Singh A."/>
            <person name="Wilkins M.J."/>
            <person name="Williams K.H."/>
            <person name="Banfield J.F."/>
        </authorList>
    </citation>
    <scope>NUCLEOTIDE SEQUENCE [LARGE SCALE GENOMIC DNA]</scope>
</reference>
<sequence>MSSKPLTTEEIIKEIEGGKYRDCYPIYGRRSSDDTEHQKNSLKFQRIENTRYAHNAHLPLATLTLDGFCTDGVISERHSAFKEDYEIQFGKDNSVHFRVERPKFYLLAKWLSKGYFKGVVFYCWDRASRNKADEVIIRKLMKMGLDLHFVIAKYDKSSAGELHMDIDGSFAAHHSRVTSEKVSMTIKNSRARGWVTNKAPVGYLNQGTMEYKPLDPVRAPIISKMFEMYATGEWSLADLARWANQQGFTMPPVRRRRTEQETLAEEDDDVRLELEAVCRPATYNGVHKILTNLFYTGRTFDENRQWIFSTSHEAITTDEIFNEVQQKLRKNNKSAHYAELLDHPLRGMMRCEMCRRVYTPYPKKGIMYYGAHCSETCTNPNSHFNIDFITTKIGELITNLSFTDEELEKLNARTGTEIALLETRRLNKLETNERRKKKIREDLAYLNTSRLDLLKTGAYTPEAIVAEYTKLNFELTSLQEEEKVSDVAIQETVKDVIKLSELIKNLYIHYENATPHEKEAIIKELFSELTINGNTLQYQCTRGFQPLAHRFIAPYDPTGSRTRLPSLKSLCPNR</sequence>
<dbReference type="GO" id="GO:0000150">
    <property type="term" value="F:DNA strand exchange activity"/>
    <property type="evidence" value="ECO:0007669"/>
    <property type="project" value="InterPro"/>
</dbReference>
<dbReference type="InterPro" id="IPR038109">
    <property type="entry name" value="DNA_bind_recomb_sf"/>
</dbReference>
<evidence type="ECO:0000313" key="3">
    <source>
        <dbReference type="Proteomes" id="UP000034753"/>
    </source>
</evidence>
<proteinExistence type="predicted"/>
<dbReference type="SMART" id="SM00857">
    <property type="entry name" value="Resolvase"/>
    <property type="match status" value="1"/>
</dbReference>
<dbReference type="GO" id="GO:0003677">
    <property type="term" value="F:DNA binding"/>
    <property type="evidence" value="ECO:0007669"/>
    <property type="project" value="InterPro"/>
</dbReference>
<dbReference type="Pfam" id="PF00239">
    <property type="entry name" value="Resolvase"/>
    <property type="match status" value="1"/>
</dbReference>
<dbReference type="AlphaFoldDB" id="A0A0G0WLS9"/>
<evidence type="ECO:0000259" key="1">
    <source>
        <dbReference type="PROSITE" id="PS51737"/>
    </source>
</evidence>
<gene>
    <name evidence="2" type="ORF">UU67_C0018G0012</name>
</gene>